<dbReference type="EMBL" id="JACEIK010000719">
    <property type="protein sequence ID" value="MCD7461350.1"/>
    <property type="molecule type" value="Genomic_DNA"/>
</dbReference>
<sequence length="146" mass="17037">MTQSTSQRFDRSRTLILGKEIWTTRNTIKKSSSKERKADQTVEKSLCDQKDIQRNNQGPQNKASGALGNSLNDNLEETEKSSELLGDEAKVNRRTFEIKWRYSNGEDACNNDVERRREKERLLEANRKIEAMYNQKVLFVLKFSLY</sequence>
<evidence type="ECO:0000313" key="2">
    <source>
        <dbReference type="EMBL" id="MCD7461350.1"/>
    </source>
</evidence>
<name>A0ABS8SRE8_DATST</name>
<comment type="caution">
    <text evidence="2">The sequence shown here is derived from an EMBL/GenBank/DDBJ whole genome shotgun (WGS) entry which is preliminary data.</text>
</comment>
<feature type="compositionally biased region" description="Basic and acidic residues" evidence="1">
    <location>
        <begin position="32"/>
        <end position="53"/>
    </location>
</feature>
<protein>
    <submittedName>
        <fullName evidence="2">Uncharacterized protein</fullName>
    </submittedName>
</protein>
<keyword evidence="3" id="KW-1185">Reference proteome</keyword>
<feature type="region of interest" description="Disordered" evidence="1">
    <location>
        <begin position="26"/>
        <end position="86"/>
    </location>
</feature>
<proteinExistence type="predicted"/>
<evidence type="ECO:0000313" key="3">
    <source>
        <dbReference type="Proteomes" id="UP000823775"/>
    </source>
</evidence>
<feature type="compositionally biased region" description="Polar residues" evidence="1">
    <location>
        <begin position="54"/>
        <end position="73"/>
    </location>
</feature>
<feature type="compositionally biased region" description="Basic and acidic residues" evidence="1">
    <location>
        <begin position="77"/>
        <end position="86"/>
    </location>
</feature>
<dbReference type="Proteomes" id="UP000823775">
    <property type="component" value="Unassembled WGS sequence"/>
</dbReference>
<reference evidence="2 3" key="1">
    <citation type="journal article" date="2021" name="BMC Genomics">
        <title>Datura genome reveals duplications of psychoactive alkaloid biosynthetic genes and high mutation rate following tissue culture.</title>
        <authorList>
            <person name="Rajewski A."/>
            <person name="Carter-House D."/>
            <person name="Stajich J."/>
            <person name="Litt A."/>
        </authorList>
    </citation>
    <scope>NUCLEOTIDE SEQUENCE [LARGE SCALE GENOMIC DNA]</scope>
    <source>
        <strain evidence="2">AR-01</strain>
    </source>
</reference>
<organism evidence="2 3">
    <name type="scientific">Datura stramonium</name>
    <name type="common">Jimsonweed</name>
    <name type="synonym">Common thornapple</name>
    <dbReference type="NCBI Taxonomy" id="4076"/>
    <lineage>
        <taxon>Eukaryota</taxon>
        <taxon>Viridiplantae</taxon>
        <taxon>Streptophyta</taxon>
        <taxon>Embryophyta</taxon>
        <taxon>Tracheophyta</taxon>
        <taxon>Spermatophyta</taxon>
        <taxon>Magnoliopsida</taxon>
        <taxon>eudicotyledons</taxon>
        <taxon>Gunneridae</taxon>
        <taxon>Pentapetalae</taxon>
        <taxon>asterids</taxon>
        <taxon>lamiids</taxon>
        <taxon>Solanales</taxon>
        <taxon>Solanaceae</taxon>
        <taxon>Solanoideae</taxon>
        <taxon>Datureae</taxon>
        <taxon>Datura</taxon>
    </lineage>
</organism>
<accession>A0ABS8SRE8</accession>
<evidence type="ECO:0000256" key="1">
    <source>
        <dbReference type="SAM" id="MobiDB-lite"/>
    </source>
</evidence>
<gene>
    <name evidence="2" type="ORF">HAX54_045939</name>
</gene>